<evidence type="ECO:0000313" key="2">
    <source>
        <dbReference type="Proteomes" id="UP000775547"/>
    </source>
</evidence>
<reference evidence="1" key="2">
    <citation type="submission" date="2021-10" db="EMBL/GenBank/DDBJ databases">
        <title>Phylogenomics reveals ancestral predisposition of the termite-cultivated fungus Termitomyces towards a domesticated lifestyle.</title>
        <authorList>
            <person name="Auxier B."/>
            <person name="Grum-Grzhimaylo A."/>
            <person name="Cardenas M.E."/>
            <person name="Lodge J.D."/>
            <person name="Laessoe T."/>
            <person name="Pedersen O."/>
            <person name="Smith M.E."/>
            <person name="Kuyper T.W."/>
            <person name="Franco-Molano E.A."/>
            <person name="Baroni T.J."/>
            <person name="Aanen D.K."/>
        </authorList>
    </citation>
    <scope>NUCLEOTIDE SEQUENCE</scope>
    <source>
        <strain evidence="1">AP01</strain>
        <tissue evidence="1">Mycelium</tissue>
    </source>
</reference>
<evidence type="ECO:0000313" key="1">
    <source>
        <dbReference type="EMBL" id="KAG5641743.1"/>
    </source>
</evidence>
<comment type="caution">
    <text evidence="1">The sequence shown here is derived from an EMBL/GenBank/DDBJ whole genome shotgun (WGS) entry which is preliminary data.</text>
</comment>
<gene>
    <name evidence="1" type="ORF">DXG03_004303</name>
</gene>
<name>A0A9P7K919_9AGAR</name>
<sequence length="216" mass="24726">MIVAPNLPRLRTLDIYFDRDAANKILTLPRGSLPMLKQLRLDVERQNIIDADLSTIFDVMPNLQKLHLSFKGFDIYRSDPSMKFPLHIPWAQLTHLTLDSEGYHDPSIFEATAVADILREANNLIYLNLAIVNSHERDITATPQSVSLPRLRHLLLGCLNELRAPSSSYAPGILERIAVGQILLRLVAISLCRSDEERWSREYSEIICIWRRADRT</sequence>
<reference evidence="1" key="1">
    <citation type="submission" date="2020-07" db="EMBL/GenBank/DDBJ databases">
        <authorList>
            <person name="Nieuwenhuis M."/>
            <person name="Van De Peppel L.J.J."/>
        </authorList>
    </citation>
    <scope>NUCLEOTIDE SEQUENCE</scope>
    <source>
        <strain evidence="1">AP01</strain>
        <tissue evidence="1">Mycelium</tissue>
    </source>
</reference>
<protein>
    <submittedName>
        <fullName evidence="1">Uncharacterized protein</fullName>
    </submittedName>
</protein>
<dbReference type="Gene3D" id="3.80.10.10">
    <property type="entry name" value="Ribonuclease Inhibitor"/>
    <property type="match status" value="1"/>
</dbReference>
<dbReference type="SUPFAM" id="SSF52047">
    <property type="entry name" value="RNI-like"/>
    <property type="match status" value="1"/>
</dbReference>
<dbReference type="EMBL" id="JABCKV010000256">
    <property type="protein sequence ID" value="KAG5641743.1"/>
    <property type="molecule type" value="Genomic_DNA"/>
</dbReference>
<dbReference type="InterPro" id="IPR032675">
    <property type="entry name" value="LRR_dom_sf"/>
</dbReference>
<dbReference type="AlphaFoldDB" id="A0A9P7K919"/>
<proteinExistence type="predicted"/>
<dbReference type="Proteomes" id="UP000775547">
    <property type="component" value="Unassembled WGS sequence"/>
</dbReference>
<accession>A0A9P7K919</accession>
<keyword evidence="2" id="KW-1185">Reference proteome</keyword>
<organism evidence="1 2">
    <name type="scientific">Asterophora parasitica</name>
    <dbReference type="NCBI Taxonomy" id="117018"/>
    <lineage>
        <taxon>Eukaryota</taxon>
        <taxon>Fungi</taxon>
        <taxon>Dikarya</taxon>
        <taxon>Basidiomycota</taxon>
        <taxon>Agaricomycotina</taxon>
        <taxon>Agaricomycetes</taxon>
        <taxon>Agaricomycetidae</taxon>
        <taxon>Agaricales</taxon>
        <taxon>Tricholomatineae</taxon>
        <taxon>Lyophyllaceae</taxon>
        <taxon>Asterophora</taxon>
    </lineage>
</organism>